<keyword evidence="5" id="KW-0539">Nucleus</keyword>
<evidence type="ECO:0000256" key="5">
    <source>
        <dbReference type="ARBA" id="ARBA00023242"/>
    </source>
</evidence>
<comment type="subcellular location">
    <subcellularLocation>
        <location evidence="1">Nucleus</location>
    </subcellularLocation>
</comment>
<dbReference type="GeneID" id="124294705"/>
<feature type="domain" description="Myb/SANT-like DNA-binding" evidence="7">
    <location>
        <begin position="59"/>
        <end position="145"/>
    </location>
</feature>
<feature type="domain" description="Myb/SANT-like DNA-binding" evidence="7">
    <location>
        <begin position="448"/>
        <end position="533"/>
    </location>
</feature>
<proteinExistence type="predicted"/>
<evidence type="ECO:0000256" key="3">
    <source>
        <dbReference type="ARBA" id="ARBA00023125"/>
    </source>
</evidence>
<dbReference type="Proteomes" id="UP000829291">
    <property type="component" value="Chromosome 5"/>
</dbReference>
<keyword evidence="4" id="KW-0804">Transcription</keyword>
<evidence type="ECO:0000256" key="2">
    <source>
        <dbReference type="ARBA" id="ARBA00023015"/>
    </source>
</evidence>
<keyword evidence="3" id="KW-0238">DNA-binding</keyword>
<feature type="compositionally biased region" description="Basic residues" evidence="6">
    <location>
        <begin position="255"/>
        <end position="265"/>
    </location>
</feature>
<dbReference type="Gene3D" id="1.10.10.60">
    <property type="entry name" value="Homeodomain-like"/>
    <property type="match status" value="4"/>
</dbReference>
<evidence type="ECO:0000313" key="9">
    <source>
        <dbReference type="RefSeq" id="XP_046597219.1"/>
    </source>
</evidence>
<reference evidence="9 10" key="1">
    <citation type="submission" date="2025-05" db="UniProtKB">
        <authorList>
            <consortium name="RefSeq"/>
        </authorList>
    </citation>
    <scope>IDENTIFICATION</scope>
    <source>
        <tissue evidence="9 10">Thorax and Abdomen</tissue>
    </source>
</reference>
<dbReference type="RefSeq" id="XP_046597219.1">
    <property type="nucleotide sequence ID" value="XM_046741263.1"/>
</dbReference>
<name>A0ABM3GAE7_NEOLC</name>
<evidence type="ECO:0000313" key="8">
    <source>
        <dbReference type="Proteomes" id="UP000829291"/>
    </source>
</evidence>
<feature type="compositionally biased region" description="Basic and acidic residues" evidence="6">
    <location>
        <begin position="241"/>
        <end position="254"/>
    </location>
</feature>
<dbReference type="RefSeq" id="XP_046597220.1">
    <property type="nucleotide sequence ID" value="XM_046741264.1"/>
</dbReference>
<dbReference type="Pfam" id="PF13837">
    <property type="entry name" value="Myb_DNA-bind_4"/>
    <property type="match status" value="5"/>
</dbReference>
<dbReference type="PANTHER" id="PTHR21654:SF84">
    <property type="entry name" value="SI:DKEY-66I24.7"/>
    <property type="match status" value="1"/>
</dbReference>
<dbReference type="InterPro" id="IPR044822">
    <property type="entry name" value="Myb_DNA-bind_4"/>
</dbReference>
<keyword evidence="2" id="KW-0805">Transcription regulation</keyword>
<feature type="region of interest" description="Disordered" evidence="6">
    <location>
        <begin position="241"/>
        <end position="279"/>
    </location>
</feature>
<feature type="domain" description="Myb/SANT-like DNA-binding" evidence="7">
    <location>
        <begin position="822"/>
        <end position="901"/>
    </location>
</feature>
<protein>
    <submittedName>
        <fullName evidence="9 10">Uncharacterized protein LOC124294705</fullName>
    </submittedName>
</protein>
<feature type="domain" description="Myb/SANT-like DNA-binding" evidence="7">
    <location>
        <begin position="333"/>
        <end position="427"/>
    </location>
</feature>
<evidence type="ECO:0000256" key="1">
    <source>
        <dbReference type="ARBA" id="ARBA00004123"/>
    </source>
</evidence>
<feature type="region of interest" description="Disordered" evidence="6">
    <location>
        <begin position="169"/>
        <end position="197"/>
    </location>
</feature>
<dbReference type="PANTHER" id="PTHR21654">
    <property type="entry name" value="FI21293P1"/>
    <property type="match status" value="1"/>
</dbReference>
<evidence type="ECO:0000313" key="10">
    <source>
        <dbReference type="RefSeq" id="XP_046597220.1"/>
    </source>
</evidence>
<evidence type="ECO:0000259" key="7">
    <source>
        <dbReference type="Pfam" id="PF13837"/>
    </source>
</evidence>
<feature type="domain" description="Myb/SANT-like DNA-binding" evidence="7">
    <location>
        <begin position="921"/>
        <end position="1006"/>
    </location>
</feature>
<evidence type="ECO:0000256" key="6">
    <source>
        <dbReference type="SAM" id="MobiDB-lite"/>
    </source>
</evidence>
<gene>
    <name evidence="9 10" type="primary">LOC124294705</name>
</gene>
<sequence length="1327" mass="152277">MADFDPDNCVKLFKLDDSQTSDSTDPESVVIIPLRDQNIFSTSVDAHSRDCEVNTDSCAFPEDCVSILLKFRMELEELFNDCGDILGIAAVLWEDISCRLYDRGFPVTGKQCSAKWDALYSEYVNLTQIDDENELSKSAFFAAFEDFYKLRSKYVDSKILEDVTEYLSTRSNSSPTSSNTVAPAKNNSDNEAAVKVKTKKTSLEFEEDFSVTSCEDDPNYQMLTESIDVAEKILDKNIKDSEIQRKMAKPDKRPSKAHSNVRKRKLSSEDSSWRYGDNLNHMSSEANEAKAENTESDVGSTFISSLHEKNNCKKAKIPTRDESLCSNQATIRYPWNVDSTQCLVDLRLLIESDKQKKQSILKLYRGINKFISQKMFRHGYQVSGTDCKRKWDQLMRQYSKEAKTALKKISDNQKLDTVGEYFWQMDRVLKKSGLDKSKKRPDEAAEFFWNDESVRTLIGIRIPMEDAFAMFKRYVILWQYVASQMQKYNFSPTYSECSLKWMELCECYEICLKSISGGYVKKDKVDWDYFEDMYNGFEMNTQSTKTIIKYPMMNVSVENQKSTPNEFKEKLVDNLTPSRLHDSPAKIETDSGFQELEGAEDGREIIGMNETICTENTTLSKQKREGDQDLSVICVAGKIPEHEFQLYTTVIKENLKRQEIPTEIQETEFLSPFSEHEKHFENNWSASTVPDSRTQKVLTGFAAERSKSCKECTSLVDGEERIMLWSKEATLSLLKLKLDKAMQFHCLPIDDLILWKDIAFAMQRRGYNFCYEACAAHWGHLKAVYNRDRQKIGHMICSEDGEVAKPNKSENVCDHRTRIKFVWNEEMTKMLVKLRFSKEIRVLRKYGKLIADEMNAAGYQVTPVECSRKFASLCHTYKKLLRRKESGEIVKWQHFQLMDKYFNTSGGSNSETKNRDSSFLWTPDSVERLIKLKALIKNSAQQSIDDRSLPIWRKLAETMKVEGFKVTQKECAEQWNFLTKIYWKIKKGVENDSHLVVGECFKLMDRYMSKLDAANGERYFGSNEINNDIDQPVDFSIAKKKEIRDEECEHIEMINVDREILKDERETCFEVERVSPNSQPIDQSAVMNLSLTSIVSPSLNCDSSSSLDKSDSLAGKDGSGNSGIDSFHVTSNCKEREDTLDSKISKECDQLTYPECLAAKIQNPCAYESGNSLHNENSVIQGTSVNLSCLERSRKNLSYCVENMTENNSNRENAEVKILCNQEVCSKILHAKKPWNNQPKPDIVLDELCFSASFEKNFIPMENKSVGSIENNKGVQDELIKKSSDADAEILHNSFRKILPIKRSHTDQVDETDSLPTKKFIFSHSDM</sequence>
<feature type="compositionally biased region" description="Low complexity" evidence="6">
    <location>
        <begin position="169"/>
        <end position="180"/>
    </location>
</feature>
<evidence type="ECO:0000256" key="4">
    <source>
        <dbReference type="ARBA" id="ARBA00023163"/>
    </source>
</evidence>
<organism evidence="8 9">
    <name type="scientific">Neodiprion lecontei</name>
    <name type="common">Redheaded pine sawfly</name>
    <dbReference type="NCBI Taxonomy" id="441921"/>
    <lineage>
        <taxon>Eukaryota</taxon>
        <taxon>Metazoa</taxon>
        <taxon>Ecdysozoa</taxon>
        <taxon>Arthropoda</taxon>
        <taxon>Hexapoda</taxon>
        <taxon>Insecta</taxon>
        <taxon>Pterygota</taxon>
        <taxon>Neoptera</taxon>
        <taxon>Endopterygota</taxon>
        <taxon>Hymenoptera</taxon>
        <taxon>Tenthredinoidea</taxon>
        <taxon>Diprionidae</taxon>
        <taxon>Diprioninae</taxon>
        <taxon>Neodiprion</taxon>
    </lineage>
</organism>
<accession>A0ABM3GAE7</accession>
<keyword evidence="8" id="KW-1185">Reference proteome</keyword>